<evidence type="ECO:0000256" key="1">
    <source>
        <dbReference type="SAM" id="MobiDB-lite"/>
    </source>
</evidence>
<name>A0A268F3M6_9BACL</name>
<dbReference type="EMBL" id="NPBY01000008">
    <property type="protein sequence ID" value="PAD79934.1"/>
    <property type="molecule type" value="Genomic_DNA"/>
</dbReference>
<proteinExistence type="predicted"/>
<comment type="caution">
    <text evidence="2">The sequence shown here is derived from an EMBL/GenBank/DDBJ whole genome shotgun (WGS) entry which is preliminary data.</text>
</comment>
<accession>A0A268F3M6</accession>
<dbReference type="InterPro" id="IPR008964">
    <property type="entry name" value="Invasin/intimin_cell_adhesion"/>
</dbReference>
<feature type="region of interest" description="Disordered" evidence="1">
    <location>
        <begin position="330"/>
        <end position="356"/>
    </location>
</feature>
<reference evidence="2 3" key="1">
    <citation type="submission" date="2017-07" db="EMBL/GenBank/DDBJ databases">
        <title>Isolation and whole genome analysis of endospore-forming bacteria from heroin.</title>
        <authorList>
            <person name="Kalinowski J."/>
            <person name="Ahrens B."/>
            <person name="Al-Dilaimi A."/>
            <person name="Winkler A."/>
            <person name="Wibberg D."/>
            <person name="Schleenbecker U."/>
            <person name="Ruckert C."/>
            <person name="Wolfel R."/>
            <person name="Grass G."/>
        </authorList>
    </citation>
    <scope>NUCLEOTIDE SEQUENCE [LARGE SCALE GENOMIC DNA]</scope>
    <source>
        <strain evidence="2 3">7537-G1</strain>
    </source>
</reference>
<evidence type="ECO:0000313" key="3">
    <source>
        <dbReference type="Proteomes" id="UP000215596"/>
    </source>
</evidence>
<organism evidence="2 3">
    <name type="scientific">Paenibacillus campinasensis</name>
    <dbReference type="NCBI Taxonomy" id="66347"/>
    <lineage>
        <taxon>Bacteria</taxon>
        <taxon>Bacillati</taxon>
        <taxon>Bacillota</taxon>
        <taxon>Bacilli</taxon>
        <taxon>Bacillales</taxon>
        <taxon>Paenibacillaceae</taxon>
        <taxon>Paenibacillus</taxon>
    </lineage>
</organism>
<dbReference type="Proteomes" id="UP000215596">
    <property type="component" value="Unassembled WGS sequence"/>
</dbReference>
<gene>
    <name evidence="2" type="ORF">CHH67_02210</name>
</gene>
<evidence type="ECO:0000313" key="2">
    <source>
        <dbReference type="EMBL" id="PAD79934.1"/>
    </source>
</evidence>
<protein>
    <recommendedName>
        <fullName evidence="4">BIG2 domain-containing protein</fullName>
    </recommendedName>
</protein>
<dbReference type="Gene3D" id="2.60.40.1080">
    <property type="match status" value="1"/>
</dbReference>
<feature type="non-terminal residue" evidence="2">
    <location>
        <position position="365"/>
    </location>
</feature>
<sequence>MSCLTVSILGIHSVSAAPDNGLVVDVSPDEPKDIGPPTYTPDASKGPTAYQKRIRTVQGQRESNPGVYWFQIADGRFAAESYRAPGGFVYVANIGTASNGYPAIGEVRDKIEMKSNPIYQPHGYVDYSGLPVPKSSLTNERLTRVETVPLRQGVESNITKLEITDLKTAVLITSQTGKVGPSSSDLYQEFRYEDTGERPWNDACSCFLPWTVKKFGFYTPLNLFWLADEVEQKRIEVKGKTSLAVGEETDLQALVSTIAPGETDYKNPVNVASRDQTTWSSDKSSVVSLVNDSGRVKANSPGTAKITAVWKSDENNGYILTASITITVGGAPTPDPDPPTAACTPPSPGTKINGRYMDPVVTAKI</sequence>
<feature type="region of interest" description="Disordered" evidence="1">
    <location>
        <begin position="27"/>
        <end position="47"/>
    </location>
</feature>
<dbReference type="AlphaFoldDB" id="A0A268F3M6"/>
<evidence type="ECO:0008006" key="4">
    <source>
        <dbReference type="Google" id="ProtNLM"/>
    </source>
</evidence>
<dbReference type="SUPFAM" id="SSF49373">
    <property type="entry name" value="Invasin/intimin cell-adhesion fragments"/>
    <property type="match status" value="1"/>
</dbReference>